<dbReference type="SUPFAM" id="SSF74653">
    <property type="entry name" value="TolA/TonB C-terminal domain"/>
    <property type="match status" value="1"/>
</dbReference>
<dbReference type="PANTHER" id="PTHR33446:SF11">
    <property type="entry name" value="TONB3"/>
    <property type="match status" value="1"/>
</dbReference>
<evidence type="ECO:0000313" key="14">
    <source>
        <dbReference type="Proteomes" id="UP000515917"/>
    </source>
</evidence>
<feature type="region of interest" description="Disordered" evidence="10">
    <location>
        <begin position="70"/>
        <end position="117"/>
    </location>
</feature>
<dbReference type="Pfam" id="PF03544">
    <property type="entry name" value="TonB_C"/>
    <property type="match status" value="1"/>
</dbReference>
<dbReference type="PANTHER" id="PTHR33446">
    <property type="entry name" value="PROTEIN TONB-RELATED"/>
    <property type="match status" value="1"/>
</dbReference>
<keyword evidence="3" id="KW-0813">Transport</keyword>
<dbReference type="PROSITE" id="PS52015">
    <property type="entry name" value="TONB_CTD"/>
    <property type="match status" value="1"/>
</dbReference>
<keyword evidence="5" id="KW-0997">Cell inner membrane</keyword>
<sequence>MAEVYCYKGQCLCRMPRTVFYSGAMDNASFYEIKKSSVWLWSGLAISILAHLLFLLLPAAAPRALPQQGDSSIQLQLQPKPATKAKPRPTPEPTLVPTPPPVMTKAPTRVPQKKDYSVPARPASAVASKQLATKEVVIDGLGDALTTNKPRELITHYADIKPKEDRQEDGANRAQQSVDTRALFAIWEPQIRRKVERIGQMNFPKDENGRSMFGTLQFRLVLNGDGNIAALTLEQTSGNPALDEAALQIVRRSATFGPVPPALLDRNNQIMLLRYYQFINERAAWGRS</sequence>
<accession>A0A7G3GAE8</accession>
<feature type="transmembrane region" description="Helical" evidence="11">
    <location>
        <begin position="38"/>
        <end position="57"/>
    </location>
</feature>
<dbReference type="GO" id="GO:0031992">
    <property type="term" value="F:energy transducer activity"/>
    <property type="evidence" value="ECO:0007669"/>
    <property type="project" value="TreeGrafter"/>
</dbReference>
<gene>
    <name evidence="13" type="ORF">C1H71_12145</name>
</gene>
<evidence type="ECO:0000256" key="6">
    <source>
        <dbReference type="ARBA" id="ARBA00022692"/>
    </source>
</evidence>
<dbReference type="GO" id="GO:0098797">
    <property type="term" value="C:plasma membrane protein complex"/>
    <property type="evidence" value="ECO:0007669"/>
    <property type="project" value="TreeGrafter"/>
</dbReference>
<dbReference type="Gene3D" id="3.30.1150.10">
    <property type="match status" value="1"/>
</dbReference>
<evidence type="ECO:0000256" key="1">
    <source>
        <dbReference type="ARBA" id="ARBA00004383"/>
    </source>
</evidence>
<dbReference type="AlphaFoldDB" id="A0A7G3GAE8"/>
<proteinExistence type="inferred from homology"/>
<comment type="similarity">
    <text evidence="2">Belongs to the TonB family.</text>
</comment>
<dbReference type="InterPro" id="IPR006260">
    <property type="entry name" value="TonB/TolA_C"/>
</dbReference>
<evidence type="ECO:0000259" key="12">
    <source>
        <dbReference type="PROSITE" id="PS52015"/>
    </source>
</evidence>
<dbReference type="GO" id="GO:0055085">
    <property type="term" value="P:transmembrane transport"/>
    <property type="evidence" value="ECO:0007669"/>
    <property type="project" value="InterPro"/>
</dbReference>
<evidence type="ECO:0000256" key="5">
    <source>
        <dbReference type="ARBA" id="ARBA00022519"/>
    </source>
</evidence>
<dbReference type="NCBIfam" id="TIGR01352">
    <property type="entry name" value="tonB_Cterm"/>
    <property type="match status" value="1"/>
</dbReference>
<keyword evidence="6 11" id="KW-0812">Transmembrane</keyword>
<keyword evidence="14" id="KW-1185">Reference proteome</keyword>
<feature type="compositionally biased region" description="Pro residues" evidence="10">
    <location>
        <begin position="88"/>
        <end position="102"/>
    </location>
</feature>
<dbReference type="GO" id="GO:0015031">
    <property type="term" value="P:protein transport"/>
    <property type="evidence" value="ECO:0007669"/>
    <property type="project" value="UniProtKB-KW"/>
</dbReference>
<evidence type="ECO:0000256" key="10">
    <source>
        <dbReference type="SAM" id="MobiDB-lite"/>
    </source>
</evidence>
<evidence type="ECO:0000256" key="11">
    <source>
        <dbReference type="SAM" id="Phobius"/>
    </source>
</evidence>
<evidence type="ECO:0000256" key="4">
    <source>
        <dbReference type="ARBA" id="ARBA00022475"/>
    </source>
</evidence>
<dbReference type="Proteomes" id="UP000515917">
    <property type="component" value="Chromosome"/>
</dbReference>
<evidence type="ECO:0000256" key="8">
    <source>
        <dbReference type="ARBA" id="ARBA00022989"/>
    </source>
</evidence>
<name>A0A7G3GAE8_9NEIS</name>
<evidence type="ECO:0000256" key="3">
    <source>
        <dbReference type="ARBA" id="ARBA00022448"/>
    </source>
</evidence>
<dbReference type="InterPro" id="IPR037682">
    <property type="entry name" value="TonB_C"/>
</dbReference>
<evidence type="ECO:0000256" key="7">
    <source>
        <dbReference type="ARBA" id="ARBA00022927"/>
    </source>
</evidence>
<protein>
    <recommendedName>
        <fullName evidence="12">TonB C-terminal domain-containing protein</fullName>
    </recommendedName>
</protein>
<evidence type="ECO:0000256" key="2">
    <source>
        <dbReference type="ARBA" id="ARBA00006555"/>
    </source>
</evidence>
<dbReference type="InterPro" id="IPR051045">
    <property type="entry name" value="TonB-dependent_transducer"/>
</dbReference>
<keyword evidence="8 11" id="KW-1133">Transmembrane helix</keyword>
<keyword evidence="7" id="KW-0653">Protein transport</keyword>
<dbReference type="KEGG" id="ifl:C1H71_12145"/>
<reference evidence="13 14" key="1">
    <citation type="submission" date="2018-01" db="EMBL/GenBank/DDBJ databases">
        <title>Genome sequence of Iodobacter sp. strain PCH194 isolated from Indian Trans-Himalaya.</title>
        <authorList>
            <person name="Kumar V."/>
            <person name="Thakur V."/>
            <person name="Kumar S."/>
            <person name="Singh D."/>
        </authorList>
    </citation>
    <scope>NUCLEOTIDE SEQUENCE [LARGE SCALE GENOMIC DNA]</scope>
    <source>
        <strain evidence="13 14">PCH194</strain>
    </source>
</reference>
<keyword evidence="9 11" id="KW-0472">Membrane</keyword>
<dbReference type="EMBL" id="CP025781">
    <property type="protein sequence ID" value="QBC44206.1"/>
    <property type="molecule type" value="Genomic_DNA"/>
</dbReference>
<organism evidence="13 14">
    <name type="scientific">Iodobacter fluviatilis</name>
    <dbReference type="NCBI Taxonomy" id="537"/>
    <lineage>
        <taxon>Bacteria</taxon>
        <taxon>Pseudomonadati</taxon>
        <taxon>Pseudomonadota</taxon>
        <taxon>Betaproteobacteria</taxon>
        <taxon>Neisseriales</taxon>
        <taxon>Chitinibacteraceae</taxon>
        <taxon>Iodobacter</taxon>
    </lineage>
</organism>
<comment type="subcellular location">
    <subcellularLocation>
        <location evidence="1">Cell inner membrane</location>
        <topology evidence="1">Single-pass membrane protein</topology>
        <orientation evidence="1">Periplasmic side</orientation>
    </subcellularLocation>
</comment>
<feature type="domain" description="TonB C-terminal" evidence="12">
    <location>
        <begin position="188"/>
        <end position="285"/>
    </location>
</feature>
<evidence type="ECO:0000256" key="9">
    <source>
        <dbReference type="ARBA" id="ARBA00023136"/>
    </source>
</evidence>
<evidence type="ECO:0000313" key="13">
    <source>
        <dbReference type="EMBL" id="QBC44206.1"/>
    </source>
</evidence>
<keyword evidence="4" id="KW-1003">Cell membrane</keyword>